<dbReference type="GeneTree" id="ENSGT00800000125304"/>
<feature type="region of interest" description="Disordered" evidence="1">
    <location>
        <begin position="1"/>
        <end position="20"/>
    </location>
</feature>
<dbReference type="AlphaFoldDB" id="A0A8C8W2G2"/>
<sequence>MASPSVHYTSLSKSGKLNSGSYCSLPSEILSRAYVIACINGLKVFNGNDTLGDSCGVAQASVDQSPGVLNGHRPFVLFKDGTQTEARGTSCFTPLPSTRPILKYKHTGSLREGWV</sequence>
<organism evidence="2 3">
    <name type="scientific">Peromyscus maniculatus bairdii</name>
    <name type="common">Prairie deer mouse</name>
    <dbReference type="NCBI Taxonomy" id="230844"/>
    <lineage>
        <taxon>Eukaryota</taxon>
        <taxon>Metazoa</taxon>
        <taxon>Chordata</taxon>
        <taxon>Craniata</taxon>
        <taxon>Vertebrata</taxon>
        <taxon>Euteleostomi</taxon>
        <taxon>Mammalia</taxon>
        <taxon>Eutheria</taxon>
        <taxon>Euarchontoglires</taxon>
        <taxon>Glires</taxon>
        <taxon>Rodentia</taxon>
        <taxon>Myomorpha</taxon>
        <taxon>Muroidea</taxon>
        <taxon>Cricetidae</taxon>
        <taxon>Neotominae</taxon>
        <taxon>Peromyscus</taxon>
    </lineage>
</organism>
<reference evidence="2" key="3">
    <citation type="submission" date="2025-09" db="UniProtKB">
        <authorList>
            <consortium name="Ensembl"/>
        </authorList>
    </citation>
    <scope>IDENTIFICATION</scope>
</reference>
<dbReference type="Ensembl" id="ENSPEMT00000038090.1">
    <property type="protein sequence ID" value="ENSPEMP00000032590.1"/>
    <property type="gene ID" value="ENSPEMG00000028501.1"/>
</dbReference>
<proteinExistence type="predicted"/>
<name>A0A8C8W2G2_PERMB</name>
<feature type="compositionally biased region" description="Low complexity" evidence="1">
    <location>
        <begin position="10"/>
        <end position="20"/>
    </location>
</feature>
<protein>
    <submittedName>
        <fullName evidence="2">Uncharacterized protein</fullName>
    </submittedName>
</protein>
<reference evidence="2" key="2">
    <citation type="submission" date="2025-08" db="UniProtKB">
        <authorList>
            <consortium name="Ensembl"/>
        </authorList>
    </citation>
    <scope>IDENTIFICATION</scope>
</reference>
<reference evidence="2 3" key="1">
    <citation type="submission" date="2018-10" db="EMBL/GenBank/DDBJ databases">
        <title>Improved assembly of the deer mouse Peromyscus maniculatus genome.</title>
        <authorList>
            <person name="Lassance J.-M."/>
            <person name="Hoekstra H.E."/>
        </authorList>
    </citation>
    <scope>NUCLEOTIDE SEQUENCE [LARGE SCALE GENOMIC DNA]</scope>
</reference>
<evidence type="ECO:0000313" key="2">
    <source>
        <dbReference type="Ensembl" id="ENSPEMP00000032590.1"/>
    </source>
</evidence>
<keyword evidence="3" id="KW-1185">Reference proteome</keyword>
<dbReference type="Proteomes" id="UP000694547">
    <property type="component" value="Chromosome 17"/>
</dbReference>
<accession>A0A8C8W2G2</accession>
<evidence type="ECO:0000256" key="1">
    <source>
        <dbReference type="SAM" id="MobiDB-lite"/>
    </source>
</evidence>
<evidence type="ECO:0000313" key="3">
    <source>
        <dbReference type="Proteomes" id="UP000694547"/>
    </source>
</evidence>